<reference evidence="9" key="1">
    <citation type="submission" date="2023-09" db="EMBL/GenBank/DDBJ databases">
        <authorList>
            <person name="Li S."/>
            <person name="Li X."/>
            <person name="Zhang C."/>
            <person name="Zhao Z."/>
        </authorList>
    </citation>
    <scope>NUCLEOTIDE SEQUENCE [LARGE SCALE GENOMIC DNA]</scope>
    <source>
        <strain evidence="9">SQ345</strain>
    </source>
</reference>
<feature type="transmembrane region" description="Helical" evidence="6">
    <location>
        <begin position="55"/>
        <end position="83"/>
    </location>
</feature>
<evidence type="ECO:0000313" key="8">
    <source>
        <dbReference type="EMBL" id="WNC68485.1"/>
    </source>
</evidence>
<keyword evidence="9" id="KW-1185">Reference proteome</keyword>
<proteinExistence type="inferred from homology"/>
<dbReference type="Proteomes" id="UP001248581">
    <property type="component" value="Chromosome"/>
</dbReference>
<protein>
    <recommendedName>
        <fullName evidence="6">TVP38/TMEM64 family membrane protein</fullName>
    </recommendedName>
</protein>
<evidence type="ECO:0000256" key="6">
    <source>
        <dbReference type="RuleBase" id="RU366058"/>
    </source>
</evidence>
<feature type="transmembrane region" description="Helical" evidence="6">
    <location>
        <begin position="89"/>
        <end position="111"/>
    </location>
</feature>
<dbReference type="Pfam" id="PF09335">
    <property type="entry name" value="VTT_dom"/>
    <property type="match status" value="1"/>
</dbReference>
<keyword evidence="5 6" id="KW-0472">Membrane</keyword>
<feature type="transmembrane region" description="Helical" evidence="6">
    <location>
        <begin position="12"/>
        <end position="35"/>
    </location>
</feature>
<feature type="domain" description="VTT" evidence="7">
    <location>
        <begin position="70"/>
        <end position="186"/>
    </location>
</feature>
<dbReference type="InterPro" id="IPR015414">
    <property type="entry name" value="TMEM64"/>
</dbReference>
<dbReference type="PANTHER" id="PTHR12677:SF59">
    <property type="entry name" value="GOLGI APPARATUS MEMBRANE PROTEIN TVP38-RELATED"/>
    <property type="match status" value="1"/>
</dbReference>
<comment type="similarity">
    <text evidence="6">Belongs to the TVP38/TMEM64 family.</text>
</comment>
<dbReference type="InterPro" id="IPR032816">
    <property type="entry name" value="VTT_dom"/>
</dbReference>
<accession>A0ABY9TI94</accession>
<organism evidence="8 9">
    <name type="scientific">Thalassotalea nanhaiensis</name>
    <dbReference type="NCBI Taxonomy" id="3065648"/>
    <lineage>
        <taxon>Bacteria</taxon>
        <taxon>Pseudomonadati</taxon>
        <taxon>Pseudomonadota</taxon>
        <taxon>Gammaproteobacteria</taxon>
        <taxon>Alteromonadales</taxon>
        <taxon>Colwelliaceae</taxon>
        <taxon>Thalassotalea</taxon>
    </lineage>
</organism>
<dbReference type="EMBL" id="CP134146">
    <property type="protein sequence ID" value="WNC68485.1"/>
    <property type="molecule type" value="Genomic_DNA"/>
</dbReference>
<evidence type="ECO:0000313" key="9">
    <source>
        <dbReference type="Proteomes" id="UP001248581"/>
    </source>
</evidence>
<evidence type="ECO:0000259" key="7">
    <source>
        <dbReference type="Pfam" id="PF09335"/>
    </source>
</evidence>
<evidence type="ECO:0000256" key="2">
    <source>
        <dbReference type="ARBA" id="ARBA00022475"/>
    </source>
</evidence>
<feature type="transmembrane region" description="Helical" evidence="6">
    <location>
        <begin position="169"/>
        <end position="188"/>
    </location>
</feature>
<gene>
    <name evidence="8" type="ORF">RI845_18460</name>
</gene>
<sequence length="229" mass="25329">MKSFWLKYKASITFLGVFFLISAGIALLFNFSGLLSHFDQAWVDNNINQQGTNGIIYFIAVIALATSISLPRQVAAFAAGYAFGVWQGTLVATFAAALGCSITFYTARFIARPLVIKRFSDKVEIFNNFLQKDTFQKTFIIRLIPAGNNFLLNLCSGVGDIDAKRFISASYLGFFPQMAIFALAGSGIQMKSYWQIGASGALSVIACILSYRLYKRYQSELNAHPKTIK</sequence>
<dbReference type="PANTHER" id="PTHR12677">
    <property type="entry name" value="GOLGI APPARATUS MEMBRANE PROTEIN TVP38-RELATED"/>
    <property type="match status" value="1"/>
</dbReference>
<name>A0ABY9TI94_9GAMM</name>
<evidence type="ECO:0000256" key="3">
    <source>
        <dbReference type="ARBA" id="ARBA00022692"/>
    </source>
</evidence>
<keyword evidence="3 6" id="KW-0812">Transmembrane</keyword>
<evidence type="ECO:0000256" key="1">
    <source>
        <dbReference type="ARBA" id="ARBA00004651"/>
    </source>
</evidence>
<evidence type="ECO:0000256" key="4">
    <source>
        <dbReference type="ARBA" id="ARBA00022989"/>
    </source>
</evidence>
<evidence type="ECO:0000256" key="5">
    <source>
        <dbReference type="ARBA" id="ARBA00023136"/>
    </source>
</evidence>
<feature type="transmembrane region" description="Helical" evidence="6">
    <location>
        <begin position="194"/>
        <end position="214"/>
    </location>
</feature>
<keyword evidence="2 6" id="KW-1003">Cell membrane</keyword>
<keyword evidence="4 6" id="KW-1133">Transmembrane helix</keyword>
<dbReference type="RefSeq" id="WP_348387641.1">
    <property type="nucleotide sequence ID" value="NZ_CP134146.1"/>
</dbReference>
<comment type="subcellular location">
    <subcellularLocation>
        <location evidence="1 6">Cell membrane</location>
        <topology evidence="1 6">Multi-pass membrane protein</topology>
    </subcellularLocation>
</comment>